<feature type="domain" description="DUF6875" evidence="1">
    <location>
        <begin position="15"/>
        <end position="185"/>
    </location>
</feature>
<dbReference type="AlphaFoldDB" id="A0A5N5VZD6"/>
<accession>A0A5N5VZD6</accession>
<dbReference type="Proteomes" id="UP000327000">
    <property type="component" value="Unassembled WGS sequence"/>
</dbReference>
<sequence length="214" mass="23708">MADESGGPIPGRAAAAREWLRDYVCLPDARLAREGAVCPFVPPSLEAGTLRFEVWPVTASPPGLDALIARMVEVFEATRWAHRNRTLHALLVVLDGLPDDAGSLAALDAAQARAKPGIVEKGLMISQFHPLCDESAARNPEFKALRAPVPMLALRHMALHDIVFLKSDPRWFSEYESRFGVRYDRGSVQDPLFREVFHRARERFSRSAPVSGAR</sequence>
<proteinExistence type="predicted"/>
<dbReference type="EMBL" id="VOKX01000116">
    <property type="protein sequence ID" value="KAB7834301.1"/>
    <property type="molecule type" value="Genomic_DNA"/>
</dbReference>
<dbReference type="OrthoDB" id="8420726at2"/>
<protein>
    <recommendedName>
        <fullName evidence="1">DUF6875 domain-containing protein</fullName>
    </recommendedName>
</protein>
<gene>
    <name evidence="2" type="ORF">FRZ00_30340</name>
</gene>
<evidence type="ECO:0000313" key="3">
    <source>
        <dbReference type="Proteomes" id="UP000327000"/>
    </source>
</evidence>
<evidence type="ECO:0000313" key="2">
    <source>
        <dbReference type="EMBL" id="KAB7834301.1"/>
    </source>
</evidence>
<dbReference type="InterPro" id="IPR049240">
    <property type="entry name" value="DUF6875"/>
</dbReference>
<comment type="caution">
    <text evidence="2">The sequence shown here is derived from an EMBL/GenBank/DDBJ whole genome shotgun (WGS) entry which is preliminary data.</text>
</comment>
<keyword evidence="3" id="KW-1185">Reference proteome</keyword>
<evidence type="ECO:0000259" key="1">
    <source>
        <dbReference type="Pfam" id="PF21780"/>
    </source>
</evidence>
<dbReference type="Pfam" id="PF21780">
    <property type="entry name" value="DUF6875"/>
    <property type="match status" value="1"/>
</dbReference>
<name>A0A5N5VZD6_STRMB</name>
<organism evidence="2 3">
    <name type="scientific">Streptomyces mobaraensis</name>
    <name type="common">Streptoverticillium mobaraense</name>
    <dbReference type="NCBI Taxonomy" id="35621"/>
    <lineage>
        <taxon>Bacteria</taxon>
        <taxon>Bacillati</taxon>
        <taxon>Actinomycetota</taxon>
        <taxon>Actinomycetes</taxon>
        <taxon>Kitasatosporales</taxon>
        <taxon>Streptomycetaceae</taxon>
        <taxon>Streptomyces</taxon>
    </lineage>
</organism>
<reference evidence="2 3" key="1">
    <citation type="journal article" date="2019" name="Microb. Cell Fact.">
        <title>Exploring novel herbicidin analogues by transcriptional regulator overexpression and MS/MS molecular networking.</title>
        <authorList>
            <person name="Shi Y."/>
            <person name="Gu R."/>
            <person name="Li Y."/>
            <person name="Wang X."/>
            <person name="Ren W."/>
            <person name="Li X."/>
            <person name="Wang L."/>
            <person name="Xie Y."/>
            <person name="Hong B."/>
        </authorList>
    </citation>
    <scope>NUCLEOTIDE SEQUENCE [LARGE SCALE GENOMIC DNA]</scope>
    <source>
        <strain evidence="2 3">US-43</strain>
    </source>
</reference>